<protein>
    <submittedName>
        <fullName evidence="2">Uncharacterized protein</fullName>
    </submittedName>
</protein>
<feature type="compositionally biased region" description="Low complexity" evidence="1">
    <location>
        <begin position="76"/>
        <end position="90"/>
    </location>
</feature>
<accession>A0A2P4UP91</accession>
<sequence length="297" mass="31714">MILCHAEGDGLGHLTRVRAFLHTTGRRGPVAYRTASPFAADPRVVGAVAPGEFVAGAADSPDEFVGGSGGPDESVEAGASGEPAGAEASGVPDEFVVDAFPAGRDGELSAADVPPGARTIHLARLLRWDVYRERLPTDPIRYDRTYVLEDLHPEHLAYLRSVSDELLPLVLRDPPAPPAGEPVRGWLIVHSGPDAEILELAAYALDMAASEGVAPEMTLVAPRRPDGLPPGIVHRDVYPAWPLAAGADRLVTAAGFNAVRQFAPWRERHRMLPFPRTLDDQFARARQARSLGSTSAP</sequence>
<comment type="caution">
    <text evidence="2">The sequence shown here is derived from an EMBL/GenBank/DDBJ whole genome shotgun (WGS) entry which is preliminary data.</text>
</comment>
<proteinExistence type="predicted"/>
<evidence type="ECO:0000313" key="3">
    <source>
        <dbReference type="Proteomes" id="UP000242367"/>
    </source>
</evidence>
<evidence type="ECO:0000256" key="1">
    <source>
        <dbReference type="SAM" id="MobiDB-lite"/>
    </source>
</evidence>
<dbReference type="AlphaFoldDB" id="A0A2P4UP91"/>
<reference evidence="2 3" key="1">
    <citation type="journal article" date="2017" name="Chemistry">
        <title>Isolation, Biosynthesis and Chemical Modifications of Rubterolones A-F: Rare Tropolone Alkaloids from Actinomadura sp. 5-2.</title>
        <authorList>
            <person name="Guo H."/>
            <person name="Benndorf R."/>
            <person name="Leichnitz D."/>
            <person name="Klassen J.L."/>
            <person name="Vollmers J."/>
            <person name="Gorls H."/>
            <person name="Steinacker M."/>
            <person name="Weigel C."/>
            <person name="Dahse H.M."/>
            <person name="Kaster A.K."/>
            <person name="de Beer Z.W."/>
            <person name="Poulsen M."/>
            <person name="Beemelmanns C."/>
        </authorList>
    </citation>
    <scope>NUCLEOTIDE SEQUENCE [LARGE SCALE GENOMIC DNA]</scope>
    <source>
        <strain evidence="2 3">5-2</strain>
    </source>
</reference>
<evidence type="ECO:0000313" key="2">
    <source>
        <dbReference type="EMBL" id="POM26871.1"/>
    </source>
</evidence>
<dbReference type="EMBL" id="MTBP01000001">
    <property type="protein sequence ID" value="POM26871.1"/>
    <property type="molecule type" value="Genomic_DNA"/>
</dbReference>
<feature type="region of interest" description="Disordered" evidence="1">
    <location>
        <begin position="59"/>
        <end position="90"/>
    </location>
</feature>
<keyword evidence="3" id="KW-1185">Reference proteome</keyword>
<gene>
    <name evidence="2" type="ORF">BTM25_12790</name>
</gene>
<dbReference type="Proteomes" id="UP000242367">
    <property type="component" value="Unassembled WGS sequence"/>
</dbReference>
<name>A0A2P4UP91_9ACTN</name>
<organism evidence="2 3">
    <name type="scientific">Actinomadura rubteroloni</name>
    <dbReference type="NCBI Taxonomy" id="1926885"/>
    <lineage>
        <taxon>Bacteria</taxon>
        <taxon>Bacillati</taxon>
        <taxon>Actinomycetota</taxon>
        <taxon>Actinomycetes</taxon>
        <taxon>Streptosporangiales</taxon>
        <taxon>Thermomonosporaceae</taxon>
        <taxon>Actinomadura</taxon>
    </lineage>
</organism>